<feature type="domain" description="CHK kinase-like" evidence="1">
    <location>
        <begin position="165"/>
        <end position="347"/>
    </location>
</feature>
<organism evidence="2 3">
    <name type="scientific">Gnathostoma spinigerum</name>
    <dbReference type="NCBI Taxonomy" id="75299"/>
    <lineage>
        <taxon>Eukaryota</taxon>
        <taxon>Metazoa</taxon>
        <taxon>Ecdysozoa</taxon>
        <taxon>Nematoda</taxon>
        <taxon>Chromadorea</taxon>
        <taxon>Rhabditida</taxon>
        <taxon>Spirurina</taxon>
        <taxon>Gnathostomatomorpha</taxon>
        <taxon>Gnathostomatoidea</taxon>
        <taxon>Gnathostomatidae</taxon>
        <taxon>Gnathostoma</taxon>
    </lineage>
</organism>
<dbReference type="Gene3D" id="3.90.1200.10">
    <property type="match status" value="1"/>
</dbReference>
<keyword evidence="3" id="KW-1185">Reference proteome</keyword>
<dbReference type="EMBL" id="JBGFUD010001955">
    <property type="protein sequence ID" value="MFH4976958.1"/>
    <property type="molecule type" value="Genomic_DNA"/>
</dbReference>
<dbReference type="SUPFAM" id="SSF56112">
    <property type="entry name" value="Protein kinase-like (PK-like)"/>
    <property type="match status" value="1"/>
</dbReference>
<comment type="caution">
    <text evidence="2">The sequence shown here is derived from an EMBL/GenBank/DDBJ whole genome shotgun (WGS) entry which is preliminary data.</text>
</comment>
<dbReference type="InterPro" id="IPR011009">
    <property type="entry name" value="Kinase-like_dom_sf"/>
</dbReference>
<accession>A0ABD6EA89</accession>
<dbReference type="AlphaFoldDB" id="A0ABD6EA89"/>
<evidence type="ECO:0000313" key="3">
    <source>
        <dbReference type="Proteomes" id="UP001608902"/>
    </source>
</evidence>
<sequence>MFPIQFGKAEVVVYSCDGVKAEVSKDLLFDAEQLTKTVSFIVKSLDSEDERWQKLHSQWDIESIKVVPITNVFGLLPVSFRVIFKFRLTQIESSVILKVRDNDVFSRICESDNEFSRQDALKSYAEMYQREITFYKNVPTWANIPVPKMYGATSWSDDPRSHGTIVMEDVLRGGASQNPYNGLSFEQASAVMEHLAHFHASCFLNPHFEEVLKRMSPLTAYFPTTSREVAVRAVREIDDAYFQNNFDDIRKFIFHGLVETKCTKQGLPKVIVHGQLRSWNILFAKCLLGSASSRVRGFINWQHSHAGSPAEDITRLIVSAVNGEIRRQRLEELIEIYMRCLTKDLQRNGRVVPYHFKELVDAYSELYEEEVLSFFLSCAPFISSAHRLSQRANDNEMRNLTCRLRDAYEDLSHH</sequence>
<evidence type="ECO:0000259" key="1">
    <source>
        <dbReference type="SMART" id="SM00587"/>
    </source>
</evidence>
<dbReference type="InterPro" id="IPR015897">
    <property type="entry name" value="CHK_kinase-like"/>
</dbReference>
<reference evidence="2 3" key="1">
    <citation type="submission" date="2024-08" db="EMBL/GenBank/DDBJ databases">
        <title>Gnathostoma spinigerum genome.</title>
        <authorList>
            <person name="Gonzalez-Bertolin B."/>
            <person name="Monzon S."/>
            <person name="Zaballos A."/>
            <person name="Jimenez P."/>
            <person name="Dekumyoy P."/>
            <person name="Varona S."/>
            <person name="Cuesta I."/>
            <person name="Sumanam S."/>
            <person name="Adisakwattana P."/>
            <person name="Gasser R.B."/>
            <person name="Hernandez-Gonzalez A."/>
            <person name="Young N.D."/>
            <person name="Perteguer M.J."/>
        </authorList>
    </citation>
    <scope>NUCLEOTIDE SEQUENCE [LARGE SCALE GENOMIC DNA]</scope>
    <source>
        <strain evidence="2">AL3</strain>
        <tissue evidence="2">Liver</tissue>
    </source>
</reference>
<name>A0ABD6EA89_9BILA</name>
<evidence type="ECO:0000313" key="2">
    <source>
        <dbReference type="EMBL" id="MFH4976958.1"/>
    </source>
</evidence>
<dbReference type="PANTHER" id="PTHR23020">
    <property type="entry name" value="UNCHARACTERIZED NUCLEAR HORMONE RECEPTOR-RELATED"/>
    <property type="match status" value="1"/>
</dbReference>
<dbReference type="InterPro" id="IPR012877">
    <property type="entry name" value="Dhs-27"/>
</dbReference>
<protein>
    <recommendedName>
        <fullName evidence="1">CHK kinase-like domain-containing protein</fullName>
    </recommendedName>
</protein>
<dbReference type="Pfam" id="PF07914">
    <property type="entry name" value="DUF1679"/>
    <property type="match status" value="1"/>
</dbReference>
<dbReference type="Proteomes" id="UP001608902">
    <property type="component" value="Unassembled WGS sequence"/>
</dbReference>
<proteinExistence type="predicted"/>
<dbReference type="PANTHER" id="PTHR23020:SF41">
    <property type="entry name" value="AMINOGLYCOSIDE PHOSPHOTRANSFERASE DOMAIN-CONTAINING PROTEIN"/>
    <property type="match status" value="1"/>
</dbReference>
<dbReference type="InterPro" id="IPR052961">
    <property type="entry name" value="Oxido-Kinase-like_Enzymes"/>
</dbReference>
<gene>
    <name evidence="2" type="ORF">AB6A40_003667</name>
</gene>
<dbReference type="SMART" id="SM00587">
    <property type="entry name" value="CHK"/>
    <property type="match status" value="1"/>
</dbReference>